<dbReference type="InterPro" id="IPR006312">
    <property type="entry name" value="TatA/E"/>
</dbReference>
<dbReference type="EMBL" id="JAAWWB010000025">
    <property type="protein sequence ID" value="KAG6751757.1"/>
    <property type="molecule type" value="Genomic_DNA"/>
</dbReference>
<evidence type="ECO:0000256" key="4">
    <source>
        <dbReference type="ARBA" id="ARBA00022927"/>
    </source>
</evidence>
<proteinExistence type="inferred from homology"/>
<feature type="region of interest" description="Disordered" evidence="9">
    <location>
        <begin position="191"/>
        <end position="228"/>
    </location>
</feature>
<keyword evidence="4" id="KW-0653">Protein transport</keyword>
<dbReference type="PANTHER" id="PTHR33162">
    <property type="entry name" value="SEC-INDEPENDENT PROTEIN TRANSLOCASE PROTEIN TATA, CHLOROPLASTIC"/>
    <property type="match status" value="1"/>
</dbReference>
<dbReference type="GO" id="GO:0009535">
    <property type="term" value="C:chloroplast thylakoid membrane"/>
    <property type="evidence" value="ECO:0007669"/>
    <property type="project" value="UniProtKB-SubCell"/>
</dbReference>
<comment type="subcellular location">
    <subcellularLocation>
        <location evidence="1">Plastid</location>
        <location evidence="1">Chloroplast thylakoid membrane</location>
        <topology evidence="1">Single-pass membrane protein</topology>
    </subcellularLocation>
</comment>
<organism evidence="11 12">
    <name type="scientific">Populus tomentosa</name>
    <name type="common">Chinese white poplar</name>
    <dbReference type="NCBI Taxonomy" id="118781"/>
    <lineage>
        <taxon>Eukaryota</taxon>
        <taxon>Viridiplantae</taxon>
        <taxon>Streptophyta</taxon>
        <taxon>Embryophyta</taxon>
        <taxon>Tracheophyta</taxon>
        <taxon>Spermatophyta</taxon>
        <taxon>Magnoliopsida</taxon>
        <taxon>eudicotyledons</taxon>
        <taxon>Gunneridae</taxon>
        <taxon>Pentapetalae</taxon>
        <taxon>rosids</taxon>
        <taxon>fabids</taxon>
        <taxon>Malpighiales</taxon>
        <taxon>Salicaceae</taxon>
        <taxon>Saliceae</taxon>
        <taxon>Populus</taxon>
    </lineage>
</organism>
<evidence type="ECO:0000256" key="9">
    <source>
        <dbReference type="SAM" id="MobiDB-lite"/>
    </source>
</evidence>
<dbReference type="GO" id="GO:0043953">
    <property type="term" value="P:protein transport by the Tat complex"/>
    <property type="evidence" value="ECO:0007669"/>
    <property type="project" value="InterPro"/>
</dbReference>
<feature type="transmembrane region" description="Helical" evidence="10">
    <location>
        <begin position="64"/>
        <end position="85"/>
    </location>
</feature>
<evidence type="ECO:0000256" key="3">
    <source>
        <dbReference type="ARBA" id="ARBA00022692"/>
    </source>
</evidence>
<evidence type="ECO:0000256" key="2">
    <source>
        <dbReference type="ARBA" id="ARBA00022448"/>
    </source>
</evidence>
<dbReference type="HAMAP" id="MF_00236">
    <property type="entry name" value="TatA_E"/>
    <property type="match status" value="1"/>
</dbReference>
<dbReference type="NCBIfam" id="TIGR01411">
    <property type="entry name" value="tatAE"/>
    <property type="match status" value="1"/>
</dbReference>
<accession>A0A8X7YMH5</accession>
<evidence type="ECO:0000256" key="6">
    <source>
        <dbReference type="ARBA" id="ARBA00023010"/>
    </source>
</evidence>
<protein>
    <submittedName>
        <fullName evidence="11">Uncharacterized protein</fullName>
    </submittedName>
</protein>
<keyword evidence="6" id="KW-0811">Translocation</keyword>
<keyword evidence="2" id="KW-0813">Transport</keyword>
<comment type="function">
    <text evidence="8">Part of the twin-arginine translocation (Tat) system that transports large folded proteins containing a characteristic twin-arginine motif in their signal peptide across the thylakoid membrane. Involved in delta pH-dependent protein transport required for chloroplast development, especially thylakoid membrane formation. TATC and TATB mediate precursor recognition, whereas TATA facilitates translocation.</text>
</comment>
<evidence type="ECO:0000256" key="5">
    <source>
        <dbReference type="ARBA" id="ARBA00022989"/>
    </source>
</evidence>
<reference evidence="11" key="1">
    <citation type="journal article" date="2020" name="bioRxiv">
        <title>Hybrid origin of Populus tomentosa Carr. identified through genome sequencing and phylogenomic analysis.</title>
        <authorList>
            <person name="An X."/>
            <person name="Gao K."/>
            <person name="Chen Z."/>
            <person name="Li J."/>
            <person name="Yang X."/>
            <person name="Yang X."/>
            <person name="Zhou J."/>
            <person name="Guo T."/>
            <person name="Zhao T."/>
            <person name="Huang S."/>
            <person name="Miao D."/>
            <person name="Khan W.U."/>
            <person name="Rao P."/>
            <person name="Ye M."/>
            <person name="Lei B."/>
            <person name="Liao W."/>
            <person name="Wang J."/>
            <person name="Ji L."/>
            <person name="Li Y."/>
            <person name="Guo B."/>
            <person name="Mustafa N.S."/>
            <person name="Li S."/>
            <person name="Yun Q."/>
            <person name="Keller S.R."/>
            <person name="Mao J."/>
            <person name="Zhang R."/>
            <person name="Strauss S.H."/>
        </authorList>
    </citation>
    <scope>NUCLEOTIDE SEQUENCE</scope>
    <source>
        <strain evidence="11">GM15</strain>
        <tissue evidence="11">Leaf</tissue>
    </source>
</reference>
<evidence type="ECO:0000256" key="10">
    <source>
        <dbReference type="SAM" id="Phobius"/>
    </source>
</evidence>
<sequence length="228" mass="24768">MNMEISSVTLSLPKPPRSLPFSSSNSTFFNTTAFFNKTKSCNSLVLGKTTSGSQRAKKGLTCNALFGLGVPELVVIAGVAALVFGPKKLPEVGKSIGKTVKSFQQGKALKPDMSLISESMPPKFFLVIAFYRQQNASELCIQFCAKNGCGQFALAIAFWDFDVKKEMKTKGTCGDKVGKLFHAFAAKEFESELKKEPESESETPGEQPKAIIEEKKQDVEVSSSKESV</sequence>
<dbReference type="PANTHER" id="PTHR33162:SF1">
    <property type="entry name" value="SEC-INDEPENDENT PROTEIN TRANSLOCASE PROTEIN TATA, CHLOROPLASTIC"/>
    <property type="match status" value="1"/>
</dbReference>
<evidence type="ECO:0000256" key="7">
    <source>
        <dbReference type="ARBA" id="ARBA00023136"/>
    </source>
</evidence>
<dbReference type="GO" id="GO:0006886">
    <property type="term" value="P:intracellular protein transport"/>
    <property type="evidence" value="ECO:0007669"/>
    <property type="project" value="UniProtKB-ARBA"/>
</dbReference>
<gene>
    <name evidence="11" type="ORF">POTOM_043964</name>
</gene>
<keyword evidence="12" id="KW-1185">Reference proteome</keyword>
<keyword evidence="3 10" id="KW-0812">Transmembrane</keyword>
<dbReference type="InterPro" id="IPR003369">
    <property type="entry name" value="TatA/B/E"/>
</dbReference>
<comment type="caution">
    <text evidence="11">The sequence shown here is derived from an EMBL/GenBank/DDBJ whole genome shotgun (WGS) entry which is preliminary data.</text>
</comment>
<dbReference type="Pfam" id="PF02416">
    <property type="entry name" value="TatA_B_E"/>
    <property type="match status" value="1"/>
</dbReference>
<dbReference type="OrthoDB" id="843179at2759"/>
<dbReference type="AlphaFoldDB" id="A0A8X7YMH5"/>
<evidence type="ECO:0000313" key="11">
    <source>
        <dbReference type="EMBL" id="KAG6751757.1"/>
    </source>
</evidence>
<keyword evidence="5 10" id="KW-1133">Transmembrane helix</keyword>
<evidence type="ECO:0000256" key="1">
    <source>
        <dbReference type="ARBA" id="ARBA00004581"/>
    </source>
</evidence>
<name>A0A8X7YMH5_POPTO</name>
<evidence type="ECO:0000313" key="12">
    <source>
        <dbReference type="Proteomes" id="UP000886885"/>
    </source>
</evidence>
<keyword evidence="7 10" id="KW-0472">Membrane</keyword>
<dbReference type="Proteomes" id="UP000886885">
    <property type="component" value="Chromosome 13A"/>
</dbReference>
<evidence type="ECO:0000256" key="8">
    <source>
        <dbReference type="ARBA" id="ARBA00025340"/>
    </source>
</evidence>